<evidence type="ECO:0000259" key="3">
    <source>
        <dbReference type="Pfam" id="PF07859"/>
    </source>
</evidence>
<gene>
    <name evidence="4" type="ORF">PG994_013795</name>
</gene>
<reference evidence="4 5" key="1">
    <citation type="submission" date="2023-01" db="EMBL/GenBank/DDBJ databases">
        <title>Analysis of 21 Apiospora genomes using comparative genomics revels a genus with tremendous synthesis potential of carbohydrate active enzymes and secondary metabolites.</title>
        <authorList>
            <person name="Sorensen T."/>
        </authorList>
    </citation>
    <scope>NUCLEOTIDE SEQUENCE [LARGE SCALE GENOMIC DNA]</scope>
    <source>
        <strain evidence="4 5">CBS 135458</strain>
    </source>
</reference>
<dbReference type="InterPro" id="IPR013094">
    <property type="entry name" value="AB_hydrolase_3"/>
</dbReference>
<keyword evidence="2" id="KW-0472">Membrane</keyword>
<evidence type="ECO:0000313" key="4">
    <source>
        <dbReference type="EMBL" id="KAK8040788.1"/>
    </source>
</evidence>
<evidence type="ECO:0000256" key="2">
    <source>
        <dbReference type="SAM" id="Phobius"/>
    </source>
</evidence>
<dbReference type="InterPro" id="IPR029058">
    <property type="entry name" value="AB_hydrolase_fold"/>
</dbReference>
<dbReference type="GeneID" id="92098267"/>
<evidence type="ECO:0000313" key="5">
    <source>
        <dbReference type="Proteomes" id="UP001480595"/>
    </source>
</evidence>
<dbReference type="EMBL" id="JAQQWL010000015">
    <property type="protein sequence ID" value="KAK8040788.1"/>
    <property type="molecule type" value="Genomic_DNA"/>
</dbReference>
<dbReference type="PANTHER" id="PTHR48081:SF8">
    <property type="entry name" value="ALPHA_BETA HYDROLASE FOLD-3 DOMAIN-CONTAINING PROTEIN-RELATED"/>
    <property type="match status" value="1"/>
</dbReference>
<accession>A0ABR1T4V2</accession>
<keyword evidence="2" id="KW-0812">Transmembrane</keyword>
<dbReference type="PANTHER" id="PTHR48081">
    <property type="entry name" value="AB HYDROLASE SUPERFAMILY PROTEIN C4A8.06C"/>
    <property type="match status" value="1"/>
</dbReference>
<dbReference type="Proteomes" id="UP001480595">
    <property type="component" value="Unassembled WGS sequence"/>
</dbReference>
<sequence length="399" mass="43812">MQLFTHPSTLWTKSPTTPSTSQGSLVLASLLSRQPFKGVYAIYLILEFLIILPWLLARYSLKSTRPFPQWNLKTCITTRAVRQIFVYHTVTRSDGLASVISDHQKAKEHYSVATPVDPELSQVLSPKFADPAAVGGLWFPGPPPGASPNTRDEKVVLHLPGSAFVLALGREMFGREVANVMSRHLGASRTLVAQYRLSSGTGGVRFPAPIQDIVTVYHQVLSLGIAPQNILLSGDSAGGTLIIAFLRYLEATSKLPPPGGALLWSPWVHVTSHAGADHEASRNFEHDILPASLLQWGVDAYLPERQPTADELPYISPLHHPFRTSVPLHINAGSAEAFFDTIKEFADEMAGMNGNQVRFQPAEFAPHDLVMLYKGYGMEREVELATKDALEFFGWQGPA</sequence>
<dbReference type="SUPFAM" id="SSF53474">
    <property type="entry name" value="alpha/beta-Hydrolases"/>
    <property type="match status" value="1"/>
</dbReference>
<feature type="domain" description="Alpha/beta hydrolase fold-3" evidence="3">
    <location>
        <begin position="159"/>
        <end position="369"/>
    </location>
</feature>
<organism evidence="4 5">
    <name type="scientific">Apiospora phragmitis</name>
    <dbReference type="NCBI Taxonomy" id="2905665"/>
    <lineage>
        <taxon>Eukaryota</taxon>
        <taxon>Fungi</taxon>
        <taxon>Dikarya</taxon>
        <taxon>Ascomycota</taxon>
        <taxon>Pezizomycotina</taxon>
        <taxon>Sordariomycetes</taxon>
        <taxon>Xylariomycetidae</taxon>
        <taxon>Amphisphaeriales</taxon>
        <taxon>Apiosporaceae</taxon>
        <taxon>Apiospora</taxon>
    </lineage>
</organism>
<proteinExistence type="predicted"/>
<feature type="transmembrane region" description="Helical" evidence="2">
    <location>
        <begin position="38"/>
        <end position="57"/>
    </location>
</feature>
<evidence type="ECO:0000256" key="1">
    <source>
        <dbReference type="ARBA" id="ARBA00022801"/>
    </source>
</evidence>
<dbReference type="Pfam" id="PF07859">
    <property type="entry name" value="Abhydrolase_3"/>
    <property type="match status" value="1"/>
</dbReference>
<keyword evidence="1" id="KW-0378">Hydrolase</keyword>
<comment type="caution">
    <text evidence="4">The sequence shown here is derived from an EMBL/GenBank/DDBJ whole genome shotgun (WGS) entry which is preliminary data.</text>
</comment>
<keyword evidence="5" id="KW-1185">Reference proteome</keyword>
<keyword evidence="2" id="KW-1133">Transmembrane helix</keyword>
<dbReference type="InterPro" id="IPR050300">
    <property type="entry name" value="GDXG_lipolytic_enzyme"/>
</dbReference>
<name>A0ABR1T4V2_9PEZI</name>
<dbReference type="Gene3D" id="3.40.50.1820">
    <property type="entry name" value="alpha/beta hydrolase"/>
    <property type="match status" value="1"/>
</dbReference>
<protein>
    <recommendedName>
        <fullName evidence="3">Alpha/beta hydrolase fold-3 domain-containing protein</fullName>
    </recommendedName>
</protein>
<dbReference type="RefSeq" id="XP_066708333.1">
    <property type="nucleotide sequence ID" value="XM_066865204.1"/>
</dbReference>